<feature type="transmembrane region" description="Helical" evidence="4">
    <location>
        <begin position="222"/>
        <end position="240"/>
    </location>
</feature>
<dbReference type="EMBL" id="QFFI01000010">
    <property type="protein sequence ID" value="PWG63522.1"/>
    <property type="molecule type" value="Genomic_DNA"/>
</dbReference>
<dbReference type="InterPro" id="IPR020846">
    <property type="entry name" value="MFS_dom"/>
</dbReference>
<feature type="transmembrane region" description="Helical" evidence="4">
    <location>
        <begin position="286"/>
        <end position="305"/>
    </location>
</feature>
<feature type="transmembrane region" description="Helical" evidence="4">
    <location>
        <begin position="311"/>
        <end position="336"/>
    </location>
</feature>
<protein>
    <submittedName>
        <fullName evidence="6">MFS transporter</fullName>
    </submittedName>
</protein>
<feature type="transmembrane region" description="Helical" evidence="4">
    <location>
        <begin position="343"/>
        <end position="366"/>
    </location>
</feature>
<feature type="transmembrane region" description="Helical" evidence="4">
    <location>
        <begin position="252"/>
        <end position="274"/>
    </location>
</feature>
<keyword evidence="1 4" id="KW-0812">Transmembrane</keyword>
<dbReference type="GO" id="GO:0022857">
    <property type="term" value="F:transmembrane transporter activity"/>
    <property type="evidence" value="ECO:0007669"/>
    <property type="project" value="InterPro"/>
</dbReference>
<keyword evidence="2 4" id="KW-1133">Transmembrane helix</keyword>
<keyword evidence="3 4" id="KW-0472">Membrane</keyword>
<comment type="caution">
    <text evidence="6">The sequence shown here is derived from an EMBL/GenBank/DDBJ whole genome shotgun (WGS) entry which is preliminary data.</text>
</comment>
<feature type="transmembrane region" description="Helical" evidence="4">
    <location>
        <begin position="378"/>
        <end position="396"/>
    </location>
</feature>
<dbReference type="PANTHER" id="PTHR11360">
    <property type="entry name" value="MONOCARBOXYLATE TRANSPORTER"/>
    <property type="match status" value="1"/>
</dbReference>
<proteinExistence type="predicted"/>
<evidence type="ECO:0000313" key="6">
    <source>
        <dbReference type="EMBL" id="PWG63522.1"/>
    </source>
</evidence>
<dbReference type="PANTHER" id="PTHR11360:SF284">
    <property type="entry name" value="EG:103B4.3 PROTEIN-RELATED"/>
    <property type="match status" value="1"/>
</dbReference>
<dbReference type="RefSeq" id="WP_109678078.1">
    <property type="nucleotide sequence ID" value="NZ_CP086615.1"/>
</dbReference>
<dbReference type="InterPro" id="IPR011701">
    <property type="entry name" value="MFS"/>
</dbReference>
<feature type="transmembrane region" description="Helical" evidence="4">
    <location>
        <begin position="107"/>
        <end position="131"/>
    </location>
</feature>
<keyword evidence="7" id="KW-1185">Reference proteome</keyword>
<organism evidence="6 7">
    <name type="scientific">Sediminicurvatus halobius</name>
    <dbReference type="NCBI Taxonomy" id="2182432"/>
    <lineage>
        <taxon>Bacteria</taxon>
        <taxon>Pseudomonadati</taxon>
        <taxon>Pseudomonadota</taxon>
        <taxon>Gammaproteobacteria</taxon>
        <taxon>Chromatiales</taxon>
        <taxon>Ectothiorhodospiraceae</taxon>
        <taxon>Sediminicurvatus</taxon>
    </lineage>
</organism>
<feature type="domain" description="Major facilitator superfamily (MFS) profile" evidence="5">
    <location>
        <begin position="14"/>
        <end position="401"/>
    </location>
</feature>
<gene>
    <name evidence="6" type="ORF">DEM34_08130</name>
</gene>
<evidence type="ECO:0000256" key="1">
    <source>
        <dbReference type="ARBA" id="ARBA00022692"/>
    </source>
</evidence>
<dbReference type="InterPro" id="IPR050327">
    <property type="entry name" value="Proton-linked_MCT"/>
</dbReference>
<reference evidence="6 7" key="1">
    <citation type="submission" date="2018-05" db="EMBL/GenBank/DDBJ databases">
        <title>Spiribacter halobius sp. nov., a moderately halophilic bacterium isolated from marine solar saltern.</title>
        <authorList>
            <person name="Zheng W.-S."/>
            <person name="Lu D.-C."/>
            <person name="Du Z.-J."/>
        </authorList>
    </citation>
    <scope>NUCLEOTIDE SEQUENCE [LARGE SCALE GENOMIC DNA]</scope>
    <source>
        <strain evidence="6 7">E85</strain>
    </source>
</reference>
<evidence type="ECO:0000313" key="7">
    <source>
        <dbReference type="Proteomes" id="UP000245474"/>
    </source>
</evidence>
<evidence type="ECO:0000256" key="4">
    <source>
        <dbReference type="SAM" id="Phobius"/>
    </source>
</evidence>
<feature type="transmembrane region" description="Helical" evidence="4">
    <location>
        <begin position="83"/>
        <end position="101"/>
    </location>
</feature>
<dbReference type="Proteomes" id="UP000245474">
    <property type="component" value="Unassembled WGS sequence"/>
</dbReference>
<dbReference type="Gene3D" id="1.20.1250.20">
    <property type="entry name" value="MFS general substrate transporter like domains"/>
    <property type="match status" value="1"/>
</dbReference>
<accession>A0A2U2N350</accession>
<dbReference type="SUPFAM" id="SSF103473">
    <property type="entry name" value="MFS general substrate transporter"/>
    <property type="match status" value="1"/>
</dbReference>
<feature type="transmembrane region" description="Helical" evidence="4">
    <location>
        <begin position="168"/>
        <end position="189"/>
    </location>
</feature>
<dbReference type="CDD" id="cd17355">
    <property type="entry name" value="MFS_YcxA_like"/>
    <property type="match status" value="1"/>
</dbReference>
<sequence length="410" mass="42532">MSSVSVPVPAWRKPVVILLCGCLIALIGFGLRSSLGVFTDPLSEGRGWSREVFALAIALQNLLWGLGQPLAGAVADRFGTARVLTAGGLLYALGIALMALAPTPGALYLSGGLLVGLGLSGASFPVVIAAFGRLLPPERRSWAFGMGTAAGSLGQFVFAPLGQAFIAAYGWETALLLLAATVALIPLLAPPLAGRGGTQAAAGETTLGFRDALQRAFGHGSYWLLLAGFFVCGFHVAFITTHLPPYLTDLGVSAALAAWSIGLIGLFNIVGSYSSGVLGARYPKRHLLSGLYAARAVAIALFLMLPPSPAVTLAFAAAMGLLWLSTVPLTSGLVAVMFGTRYLGTLFGLVFLSHQVGAFLGVWLGGALFERFGSYDPVWWIAVALSVVAAALHWPIREARAPAFVAPEAA</sequence>
<dbReference type="InterPro" id="IPR036259">
    <property type="entry name" value="MFS_trans_sf"/>
</dbReference>
<name>A0A2U2N350_9GAMM</name>
<feature type="transmembrane region" description="Helical" evidence="4">
    <location>
        <begin position="143"/>
        <end position="162"/>
    </location>
</feature>
<dbReference type="PROSITE" id="PS50850">
    <property type="entry name" value="MFS"/>
    <property type="match status" value="1"/>
</dbReference>
<dbReference type="Pfam" id="PF07690">
    <property type="entry name" value="MFS_1"/>
    <property type="match status" value="1"/>
</dbReference>
<dbReference type="OrthoDB" id="146345at2"/>
<evidence type="ECO:0000256" key="2">
    <source>
        <dbReference type="ARBA" id="ARBA00022989"/>
    </source>
</evidence>
<evidence type="ECO:0000259" key="5">
    <source>
        <dbReference type="PROSITE" id="PS50850"/>
    </source>
</evidence>
<dbReference type="AlphaFoldDB" id="A0A2U2N350"/>
<evidence type="ECO:0000256" key="3">
    <source>
        <dbReference type="ARBA" id="ARBA00023136"/>
    </source>
</evidence>